<reference evidence="8 9" key="1">
    <citation type="submission" date="2016-10" db="EMBL/GenBank/DDBJ databases">
        <authorList>
            <person name="Varghese N."/>
            <person name="Submissions S."/>
        </authorList>
    </citation>
    <scope>NUCLEOTIDE SEQUENCE [LARGE SCALE GENOMIC DNA]</scope>
    <source>
        <strain evidence="8 9">CGMCC 1.12102</strain>
    </source>
</reference>
<dbReference type="Gene3D" id="2.60.40.10">
    <property type="entry name" value="Immunoglobulins"/>
    <property type="match status" value="2"/>
</dbReference>
<dbReference type="InterPro" id="IPR016147">
    <property type="entry name" value="Pili_assmbl_chaperone_N"/>
</dbReference>
<proteinExistence type="inferred from homology"/>
<dbReference type="PRINTS" id="PR00969">
    <property type="entry name" value="CHAPERONPILI"/>
</dbReference>
<evidence type="ECO:0000256" key="2">
    <source>
        <dbReference type="ARBA" id="ARBA00007399"/>
    </source>
</evidence>
<dbReference type="InterPro" id="IPR036316">
    <property type="entry name" value="Pili_assmbl_chap_C_dom_sf"/>
</dbReference>
<accession>A0A1G4Z7B6</accession>
<evidence type="ECO:0000256" key="4">
    <source>
        <dbReference type="ARBA" id="ARBA00022764"/>
    </source>
</evidence>
<sequence>MQRFYAAYISMSKYISLTALLFFIVGNVCASVTMVGTRVIYPADIKEKALAFTNTGNEPVLVQVWTDKNNPQSTPETADAPFLLMPSIFRINPATEHTLRLKFTGAQFPQDRESLFWLNFLQYPAKKTSERGQNSLTMLIKSRLKIFYRPDGITGDANHSLDNVKVTLHGQIVEVNNTSAYHISVISAFTEEREKKHPIKFKGMIAPRSITQWNLPTSGADKLTINAINDYGGVFSKSYSLVK</sequence>
<dbReference type="InterPro" id="IPR001829">
    <property type="entry name" value="Pili_assmbl_chaperone_bac"/>
</dbReference>
<dbReference type="SUPFAM" id="SSF49354">
    <property type="entry name" value="PapD-like"/>
    <property type="match status" value="1"/>
</dbReference>
<dbReference type="GO" id="GO:0030288">
    <property type="term" value="C:outer membrane-bounded periplasmic space"/>
    <property type="evidence" value="ECO:0007669"/>
    <property type="project" value="InterPro"/>
</dbReference>
<dbReference type="Pfam" id="PF00345">
    <property type="entry name" value="PapD_N"/>
    <property type="match status" value="1"/>
</dbReference>
<keyword evidence="4" id="KW-0574">Periplasm</keyword>
<dbReference type="GeneID" id="23845232"/>
<organism evidence="8 9">
    <name type="scientific">Kosakonia sacchari</name>
    <dbReference type="NCBI Taxonomy" id="1158459"/>
    <lineage>
        <taxon>Bacteria</taxon>
        <taxon>Pseudomonadati</taxon>
        <taxon>Pseudomonadota</taxon>
        <taxon>Gammaproteobacteria</taxon>
        <taxon>Enterobacterales</taxon>
        <taxon>Enterobacteriaceae</taxon>
        <taxon>Kosakonia</taxon>
    </lineage>
</organism>
<dbReference type="EMBL" id="FMUI01000017">
    <property type="protein sequence ID" value="SCX61545.1"/>
    <property type="molecule type" value="Genomic_DNA"/>
</dbReference>
<protein>
    <submittedName>
        <fullName evidence="8">Fimbrial chaperone protein</fullName>
    </submittedName>
</protein>
<evidence type="ECO:0000256" key="5">
    <source>
        <dbReference type="ARBA" id="ARBA00023186"/>
    </source>
</evidence>
<dbReference type="InterPro" id="IPR013783">
    <property type="entry name" value="Ig-like_fold"/>
</dbReference>
<dbReference type="InterPro" id="IPR008962">
    <property type="entry name" value="PapD-like_sf"/>
</dbReference>
<dbReference type="Pfam" id="PF02753">
    <property type="entry name" value="PapD_C"/>
    <property type="match status" value="1"/>
</dbReference>
<feature type="domain" description="Pili assembly chaperone N-terminal" evidence="6">
    <location>
        <begin position="32"/>
        <end position="153"/>
    </location>
</feature>
<dbReference type="RefSeq" id="WP_017459675.1">
    <property type="nucleotide sequence ID" value="NZ_FMUI01000017.1"/>
</dbReference>
<evidence type="ECO:0000313" key="8">
    <source>
        <dbReference type="EMBL" id="SCX61545.1"/>
    </source>
</evidence>
<keyword evidence="5" id="KW-0143">Chaperone</keyword>
<evidence type="ECO:0000256" key="1">
    <source>
        <dbReference type="ARBA" id="ARBA00004418"/>
    </source>
</evidence>
<dbReference type="PANTHER" id="PTHR30251">
    <property type="entry name" value="PILUS ASSEMBLY CHAPERONE"/>
    <property type="match status" value="1"/>
</dbReference>
<evidence type="ECO:0000256" key="3">
    <source>
        <dbReference type="ARBA" id="ARBA00022729"/>
    </source>
</evidence>
<gene>
    <name evidence="8" type="ORF">SAMN02927897_04145</name>
</gene>
<dbReference type="SUPFAM" id="SSF49584">
    <property type="entry name" value="Periplasmic chaperone C-domain"/>
    <property type="match status" value="1"/>
</dbReference>
<dbReference type="GO" id="GO:0071555">
    <property type="term" value="P:cell wall organization"/>
    <property type="evidence" value="ECO:0007669"/>
    <property type="project" value="InterPro"/>
</dbReference>
<dbReference type="Proteomes" id="UP000183569">
    <property type="component" value="Unassembled WGS sequence"/>
</dbReference>
<dbReference type="AlphaFoldDB" id="A0A1G4Z7B6"/>
<comment type="similarity">
    <text evidence="2">Belongs to the periplasmic pilus chaperone family.</text>
</comment>
<keyword evidence="3" id="KW-0732">Signal</keyword>
<name>A0A1G4Z7B6_9ENTR</name>
<evidence type="ECO:0000259" key="7">
    <source>
        <dbReference type="Pfam" id="PF02753"/>
    </source>
</evidence>
<comment type="caution">
    <text evidence="8">The sequence shown here is derived from an EMBL/GenBank/DDBJ whole genome shotgun (WGS) entry which is preliminary data.</text>
</comment>
<comment type="subcellular location">
    <subcellularLocation>
        <location evidence="1">Periplasm</location>
    </subcellularLocation>
</comment>
<evidence type="ECO:0000259" key="6">
    <source>
        <dbReference type="Pfam" id="PF00345"/>
    </source>
</evidence>
<dbReference type="InterPro" id="IPR050643">
    <property type="entry name" value="Periplasmic_pilus_chap"/>
</dbReference>
<feature type="domain" description="Pili assembly chaperone C-terminal" evidence="7">
    <location>
        <begin position="175"/>
        <end position="234"/>
    </location>
</feature>
<dbReference type="PANTHER" id="PTHR30251:SF2">
    <property type="entry name" value="FIMBRIAL CHAPERONE YADV-RELATED"/>
    <property type="match status" value="1"/>
</dbReference>
<dbReference type="InterPro" id="IPR016148">
    <property type="entry name" value="Pili_assmbl_chaperone_C"/>
</dbReference>
<evidence type="ECO:0000313" key="9">
    <source>
        <dbReference type="Proteomes" id="UP000183569"/>
    </source>
</evidence>